<evidence type="ECO:0000313" key="10">
    <source>
        <dbReference type="Proteomes" id="UP000246050"/>
    </source>
</evidence>
<dbReference type="InterPro" id="IPR035906">
    <property type="entry name" value="MetI-like_sf"/>
</dbReference>
<feature type="transmembrane region" description="Helical" evidence="7">
    <location>
        <begin position="280"/>
        <end position="306"/>
    </location>
</feature>
<feature type="domain" description="ABC transmembrane type-1" evidence="8">
    <location>
        <begin position="95"/>
        <end position="299"/>
    </location>
</feature>
<sequence>MGQFILRRSLASLIVLFLASIMVFLGIRALPGDPALVLAGESPDAATIAAIREQFGLDAPLPVQYANYVAQTFQGNLGISTKDRIPVADILVERLPVTLELTSLAILVGLAIGVSAGIASAVRRGRSTDYVATGLGLFGLSVPHFWLGLIAILVFAVKLRVLPASGFVGLGEDPVENVRRMVLPALVLGTGLSAVIMRQTRSALLGQLSADYVRTARSKGLSRSREIRHGLRNSLTTVVTVLGLQLGALISGAVVTEQIFVIPGFGKLTVDAVLSRNYPVIQGAVLVTVTGYVVVNLLVDITYAYLNPRLRLSGASE</sequence>
<organism evidence="9 10">
    <name type="scientific">Micromonospora sicca</name>
    <dbReference type="NCBI Taxonomy" id="2202420"/>
    <lineage>
        <taxon>Bacteria</taxon>
        <taxon>Bacillati</taxon>
        <taxon>Actinomycetota</taxon>
        <taxon>Actinomycetes</taxon>
        <taxon>Micromonosporales</taxon>
        <taxon>Micromonosporaceae</taxon>
        <taxon>Micromonospora</taxon>
    </lineage>
</organism>
<evidence type="ECO:0000256" key="2">
    <source>
        <dbReference type="ARBA" id="ARBA00022448"/>
    </source>
</evidence>
<evidence type="ECO:0000256" key="3">
    <source>
        <dbReference type="ARBA" id="ARBA00022475"/>
    </source>
</evidence>
<keyword evidence="6 7" id="KW-0472">Membrane</keyword>
<evidence type="ECO:0000256" key="7">
    <source>
        <dbReference type="RuleBase" id="RU363032"/>
    </source>
</evidence>
<dbReference type="InterPro" id="IPR000515">
    <property type="entry name" value="MetI-like"/>
</dbReference>
<protein>
    <submittedName>
        <fullName evidence="9">Peptide ABC transporter</fullName>
    </submittedName>
</protein>
<dbReference type="OrthoDB" id="9809425at2"/>
<dbReference type="Pfam" id="PF19300">
    <property type="entry name" value="BPD_transp_1_N"/>
    <property type="match status" value="1"/>
</dbReference>
<keyword evidence="2 7" id="KW-0813">Transport</keyword>
<dbReference type="Gene3D" id="1.10.3720.10">
    <property type="entry name" value="MetI-like"/>
    <property type="match status" value="1"/>
</dbReference>
<feature type="transmembrane region" description="Helical" evidence="7">
    <location>
        <begin position="101"/>
        <end position="122"/>
    </location>
</feature>
<feature type="transmembrane region" description="Helical" evidence="7">
    <location>
        <begin position="177"/>
        <end position="197"/>
    </location>
</feature>
<proteinExistence type="inferred from homology"/>
<dbReference type="CDD" id="cd06261">
    <property type="entry name" value="TM_PBP2"/>
    <property type="match status" value="1"/>
</dbReference>
<dbReference type="InterPro" id="IPR045621">
    <property type="entry name" value="BPD_transp_1_N"/>
</dbReference>
<evidence type="ECO:0000256" key="4">
    <source>
        <dbReference type="ARBA" id="ARBA00022692"/>
    </source>
</evidence>
<dbReference type="RefSeq" id="WP_109801515.1">
    <property type="nucleotide sequence ID" value="NZ_QGKS01000187.1"/>
</dbReference>
<comment type="caution">
    <text evidence="9">The sequence shown here is derived from an EMBL/GenBank/DDBJ whole genome shotgun (WGS) entry which is preliminary data.</text>
</comment>
<feature type="transmembrane region" description="Helical" evidence="7">
    <location>
        <begin position="235"/>
        <end position="260"/>
    </location>
</feature>
<dbReference type="Pfam" id="PF00528">
    <property type="entry name" value="BPD_transp_1"/>
    <property type="match status" value="1"/>
</dbReference>
<comment type="subcellular location">
    <subcellularLocation>
        <location evidence="1 7">Cell membrane</location>
        <topology evidence="1 7">Multi-pass membrane protein</topology>
    </subcellularLocation>
</comment>
<dbReference type="AlphaFoldDB" id="A0A317DR17"/>
<keyword evidence="4 7" id="KW-0812">Transmembrane</keyword>
<dbReference type="PROSITE" id="PS50928">
    <property type="entry name" value="ABC_TM1"/>
    <property type="match status" value="1"/>
</dbReference>
<comment type="similarity">
    <text evidence="7">Belongs to the binding-protein-dependent transport system permease family.</text>
</comment>
<evidence type="ECO:0000313" key="9">
    <source>
        <dbReference type="EMBL" id="PWR15335.1"/>
    </source>
</evidence>
<evidence type="ECO:0000256" key="6">
    <source>
        <dbReference type="ARBA" id="ARBA00023136"/>
    </source>
</evidence>
<dbReference type="PANTHER" id="PTHR43163">
    <property type="entry name" value="DIPEPTIDE TRANSPORT SYSTEM PERMEASE PROTEIN DPPB-RELATED"/>
    <property type="match status" value="1"/>
</dbReference>
<evidence type="ECO:0000256" key="1">
    <source>
        <dbReference type="ARBA" id="ARBA00004651"/>
    </source>
</evidence>
<dbReference type="GO" id="GO:0071916">
    <property type="term" value="F:dipeptide transmembrane transporter activity"/>
    <property type="evidence" value="ECO:0007669"/>
    <property type="project" value="TreeGrafter"/>
</dbReference>
<name>A0A317DR17_9ACTN</name>
<dbReference type="GO" id="GO:0005886">
    <property type="term" value="C:plasma membrane"/>
    <property type="evidence" value="ECO:0007669"/>
    <property type="project" value="UniProtKB-SubCell"/>
</dbReference>
<gene>
    <name evidence="9" type="ORF">DKT69_11295</name>
</gene>
<evidence type="ECO:0000256" key="5">
    <source>
        <dbReference type="ARBA" id="ARBA00022989"/>
    </source>
</evidence>
<accession>A0A317DR17</accession>
<dbReference type="PANTHER" id="PTHR43163:SF6">
    <property type="entry name" value="DIPEPTIDE TRANSPORT SYSTEM PERMEASE PROTEIN DPPB-RELATED"/>
    <property type="match status" value="1"/>
</dbReference>
<feature type="transmembrane region" description="Helical" evidence="7">
    <location>
        <begin position="134"/>
        <end position="157"/>
    </location>
</feature>
<dbReference type="Proteomes" id="UP000246050">
    <property type="component" value="Unassembled WGS sequence"/>
</dbReference>
<dbReference type="SUPFAM" id="SSF161098">
    <property type="entry name" value="MetI-like"/>
    <property type="match status" value="1"/>
</dbReference>
<keyword evidence="5 7" id="KW-1133">Transmembrane helix</keyword>
<reference evidence="9 10" key="1">
    <citation type="submission" date="2018-05" db="EMBL/GenBank/DDBJ databases">
        <title>Micromonosporas from Atacama Desert.</title>
        <authorList>
            <person name="Carro L."/>
            <person name="Golinska P."/>
            <person name="Klenk H.-P."/>
            <person name="Goodfellow M."/>
        </authorList>
    </citation>
    <scope>NUCLEOTIDE SEQUENCE [LARGE SCALE GENOMIC DNA]</scope>
    <source>
        <strain evidence="9 10">4G51</strain>
    </source>
</reference>
<dbReference type="EMBL" id="QGKS01000187">
    <property type="protein sequence ID" value="PWR15335.1"/>
    <property type="molecule type" value="Genomic_DNA"/>
</dbReference>
<evidence type="ECO:0000259" key="8">
    <source>
        <dbReference type="PROSITE" id="PS50928"/>
    </source>
</evidence>
<keyword evidence="3" id="KW-1003">Cell membrane</keyword>